<dbReference type="Gene3D" id="1.10.10.10">
    <property type="entry name" value="Winged helix-like DNA-binding domain superfamily/Winged helix DNA-binding domain"/>
    <property type="match status" value="1"/>
</dbReference>
<dbReference type="CDD" id="cd04301">
    <property type="entry name" value="NAT_SF"/>
    <property type="match status" value="1"/>
</dbReference>
<dbReference type="SUPFAM" id="SSF46785">
    <property type="entry name" value="Winged helix' DNA-binding domain"/>
    <property type="match status" value="1"/>
</dbReference>
<dbReference type="InterPro" id="IPR050769">
    <property type="entry name" value="NAT_camello-type"/>
</dbReference>
<dbReference type="GO" id="GO:0008080">
    <property type="term" value="F:N-acetyltransferase activity"/>
    <property type="evidence" value="ECO:0007669"/>
    <property type="project" value="InterPro"/>
</dbReference>
<evidence type="ECO:0000313" key="4">
    <source>
        <dbReference type="EMBL" id="SFG46989.1"/>
    </source>
</evidence>
<dbReference type="SUPFAM" id="SSF55729">
    <property type="entry name" value="Acyl-CoA N-acyltransferases (Nat)"/>
    <property type="match status" value="1"/>
</dbReference>
<dbReference type="EMBL" id="FOOY01000011">
    <property type="protein sequence ID" value="SFG46989.1"/>
    <property type="molecule type" value="Genomic_DNA"/>
</dbReference>
<reference evidence="5" key="1">
    <citation type="submission" date="2016-10" db="EMBL/GenBank/DDBJ databases">
        <authorList>
            <person name="Varghese N."/>
            <person name="Submissions S."/>
        </authorList>
    </citation>
    <scope>NUCLEOTIDE SEQUENCE [LARGE SCALE GENOMIC DNA]</scope>
    <source>
        <strain evidence="5">ATCC 700379</strain>
    </source>
</reference>
<dbReference type="PANTHER" id="PTHR13947">
    <property type="entry name" value="GNAT FAMILY N-ACETYLTRANSFERASE"/>
    <property type="match status" value="1"/>
</dbReference>
<dbReference type="InterPro" id="IPR036388">
    <property type="entry name" value="WH-like_DNA-bd_sf"/>
</dbReference>
<feature type="domain" description="HTH marR-type" evidence="2">
    <location>
        <begin position="1"/>
        <end position="138"/>
    </location>
</feature>
<dbReference type="AlphaFoldDB" id="A0A1I2S5F4"/>
<evidence type="ECO:0000313" key="5">
    <source>
        <dbReference type="Proteomes" id="UP000198752"/>
    </source>
</evidence>
<evidence type="ECO:0000259" key="3">
    <source>
        <dbReference type="PROSITE" id="PS51186"/>
    </source>
</evidence>
<evidence type="ECO:0000259" key="2">
    <source>
        <dbReference type="PROSITE" id="PS50995"/>
    </source>
</evidence>
<dbReference type="PROSITE" id="PS51186">
    <property type="entry name" value="GNAT"/>
    <property type="match status" value="1"/>
</dbReference>
<protein>
    <submittedName>
        <fullName evidence="4">Transcriptional regulator, MarR family with acetyltransferase activity</fullName>
    </submittedName>
</protein>
<dbReference type="RefSeq" id="WP_177184722.1">
    <property type="nucleotide sequence ID" value="NZ_FOOY01000011.1"/>
</dbReference>
<name>A0A1I2S5F4_9BACL</name>
<dbReference type="InterPro" id="IPR016181">
    <property type="entry name" value="Acyl_CoA_acyltransferase"/>
</dbReference>
<gene>
    <name evidence="4" type="ORF">SAMN02982927_01799</name>
</gene>
<evidence type="ECO:0000256" key="1">
    <source>
        <dbReference type="ARBA" id="ARBA00022679"/>
    </source>
</evidence>
<proteinExistence type="predicted"/>
<dbReference type="Proteomes" id="UP000198752">
    <property type="component" value="Unassembled WGS sequence"/>
</dbReference>
<dbReference type="PANTHER" id="PTHR13947:SF37">
    <property type="entry name" value="LD18367P"/>
    <property type="match status" value="1"/>
</dbReference>
<dbReference type="PROSITE" id="PS50995">
    <property type="entry name" value="HTH_MARR_2"/>
    <property type="match status" value="1"/>
</dbReference>
<sequence length="303" mass="35164">MISHKIKTKIRTFNRFYTNVLGLLDRHILSSAFSLTEARVLLEIQLMPQCTAKKIIEKLTIDAGYLSRILNTFERKDWIVRENDSNDRRSSIIRLVPKGKQELERLSEKSDQQIERLIHGINAAEQKQLLDAMETIYAILGGNNDPKLRCFQASDHTFIVNAHRNLYAREYGFNDKFVQYVADAVSAFMDCHDSEKEKIWILDEGNEAKGCIAIVRESESIAQLRWFLLDQSLRGRGYGHKLLDTAIQFCREQGYKKVILWTVSDLKAARHLYGSKGFTCVQQHPNKTWTNHVITEEKWELVF</sequence>
<dbReference type="STRING" id="269670.SAMN02982927_01799"/>
<dbReference type="Gene3D" id="3.40.630.30">
    <property type="match status" value="1"/>
</dbReference>
<dbReference type="InterPro" id="IPR036390">
    <property type="entry name" value="WH_DNA-bd_sf"/>
</dbReference>
<dbReference type="Pfam" id="PF01047">
    <property type="entry name" value="MarR"/>
    <property type="match status" value="1"/>
</dbReference>
<dbReference type="SMART" id="SM00347">
    <property type="entry name" value="HTH_MARR"/>
    <property type="match status" value="1"/>
</dbReference>
<keyword evidence="5" id="KW-1185">Reference proteome</keyword>
<dbReference type="InterPro" id="IPR000835">
    <property type="entry name" value="HTH_MarR-typ"/>
</dbReference>
<dbReference type="InterPro" id="IPR000182">
    <property type="entry name" value="GNAT_dom"/>
</dbReference>
<dbReference type="GO" id="GO:0003700">
    <property type="term" value="F:DNA-binding transcription factor activity"/>
    <property type="evidence" value="ECO:0007669"/>
    <property type="project" value="InterPro"/>
</dbReference>
<dbReference type="Pfam" id="PF00583">
    <property type="entry name" value="Acetyltransf_1"/>
    <property type="match status" value="1"/>
</dbReference>
<accession>A0A1I2S5F4</accession>
<keyword evidence="1 4" id="KW-0808">Transferase</keyword>
<organism evidence="4 5">
    <name type="scientific">Sporolactobacillus nakayamae</name>
    <dbReference type="NCBI Taxonomy" id="269670"/>
    <lineage>
        <taxon>Bacteria</taxon>
        <taxon>Bacillati</taxon>
        <taxon>Bacillota</taxon>
        <taxon>Bacilli</taxon>
        <taxon>Bacillales</taxon>
        <taxon>Sporolactobacillaceae</taxon>
        <taxon>Sporolactobacillus</taxon>
    </lineage>
</organism>
<feature type="domain" description="N-acetyltransferase" evidence="3">
    <location>
        <begin position="146"/>
        <end position="300"/>
    </location>
</feature>